<feature type="domain" description="Antirepressor protein ant N-terminal" evidence="2">
    <location>
        <begin position="15"/>
        <end position="140"/>
    </location>
</feature>
<proteinExistence type="predicted"/>
<evidence type="ECO:0000256" key="1">
    <source>
        <dbReference type="SAM" id="Coils"/>
    </source>
</evidence>
<gene>
    <name evidence="3" type="ORF">FMM80_00700</name>
</gene>
<dbReference type="AlphaFoldDB" id="A0A9X5C724"/>
<name>A0A9X5C724_9FIRM</name>
<dbReference type="InterPro" id="IPR018875">
    <property type="entry name" value="Antirepressor_Ant_N"/>
</dbReference>
<dbReference type="Proteomes" id="UP000474104">
    <property type="component" value="Unassembled WGS sequence"/>
</dbReference>
<dbReference type="RefSeq" id="WP_004068563.1">
    <property type="nucleotide sequence ID" value="NZ_VIRB01000005.1"/>
</dbReference>
<evidence type="ECO:0000259" key="2">
    <source>
        <dbReference type="Pfam" id="PF10547"/>
    </source>
</evidence>
<accession>A0A9X5C724</accession>
<evidence type="ECO:0000313" key="4">
    <source>
        <dbReference type="Proteomes" id="UP000474104"/>
    </source>
</evidence>
<keyword evidence="1" id="KW-0175">Coiled coil</keyword>
<evidence type="ECO:0000313" key="3">
    <source>
        <dbReference type="EMBL" id="NDO67332.1"/>
    </source>
</evidence>
<dbReference type="Pfam" id="PF10547">
    <property type="entry name" value="P22_AR_N"/>
    <property type="match status" value="1"/>
</dbReference>
<sequence>MTNQTNTALQVINFNFYGDDLIALKDNATGEIYISINSVLRGIGFTTKDQIRKRRDRMLNDVVLTKGVQNFVLPTRSSAKNDTPMNHQEVFCISQRKLPLALAKINITPSMKKKQPELVSKLELYQDKCADVLASVFIDHKSTEQLKMQPIIESLDNFTRTMNETLSSLNERITKLEESQENIQKSIPKKRFSYWQSKMFPKYQALMDYFGIPSGKNGILYKELYKEFHNTYPNIEINQIVDDYCYENRIDNCFTLDAIEHDKDARKLFEGIVNGLLKKNDLVPENIYVREKTIFDDIDKLAKEENEKEN</sequence>
<dbReference type="OrthoDB" id="2046826at2"/>
<organism evidence="3 4">
    <name type="scientific">Schaedlerella arabinosiphila</name>
    <dbReference type="NCBI Taxonomy" id="2044587"/>
    <lineage>
        <taxon>Bacteria</taxon>
        <taxon>Bacillati</taxon>
        <taxon>Bacillota</taxon>
        <taxon>Clostridia</taxon>
        <taxon>Lachnospirales</taxon>
        <taxon>Lachnospiraceae</taxon>
        <taxon>Schaedlerella</taxon>
    </lineage>
</organism>
<feature type="coiled-coil region" evidence="1">
    <location>
        <begin position="159"/>
        <end position="186"/>
    </location>
</feature>
<dbReference type="EMBL" id="VIRB01000005">
    <property type="protein sequence ID" value="NDO67332.1"/>
    <property type="molecule type" value="Genomic_DNA"/>
</dbReference>
<reference evidence="3 4" key="1">
    <citation type="submission" date="2019-07" db="EMBL/GenBank/DDBJ databases">
        <title>Draft genome sequences of 15 bacterial species constituting the stable defined intestinal microbiota of the GM15 gnotobiotic mouse model.</title>
        <authorList>
            <person name="Elie C."/>
            <person name="Mathieu A."/>
            <person name="Saliou A."/>
            <person name="Darnaud M."/>
            <person name="Leulier F."/>
            <person name="Tamellini A."/>
        </authorList>
    </citation>
    <scope>NUCLEOTIDE SEQUENCE [LARGE SCALE GENOMIC DNA]</scope>
    <source>
        <strain evidence="4">ASF 502</strain>
    </source>
</reference>
<comment type="caution">
    <text evidence="3">The sequence shown here is derived from an EMBL/GenBank/DDBJ whole genome shotgun (WGS) entry which is preliminary data.</text>
</comment>
<protein>
    <recommendedName>
        <fullName evidence="2">Antirepressor protein ant N-terminal domain-containing protein</fullName>
    </recommendedName>
</protein>